<dbReference type="PROSITE" id="PS00356">
    <property type="entry name" value="HTH_LACI_1"/>
    <property type="match status" value="1"/>
</dbReference>
<dbReference type="PANTHER" id="PTHR30146:SF153">
    <property type="entry name" value="LACTOSE OPERON REPRESSOR"/>
    <property type="match status" value="1"/>
</dbReference>
<dbReference type="Proteomes" id="UP000435649">
    <property type="component" value="Unassembled WGS sequence"/>
</dbReference>
<dbReference type="Pfam" id="PF13377">
    <property type="entry name" value="Peripla_BP_3"/>
    <property type="match status" value="1"/>
</dbReference>
<dbReference type="SMART" id="SM00354">
    <property type="entry name" value="HTH_LACI"/>
    <property type="match status" value="1"/>
</dbReference>
<name>A0A844G099_9BACT</name>
<dbReference type="Gene3D" id="3.40.50.2300">
    <property type="match status" value="2"/>
</dbReference>
<dbReference type="GO" id="GO:0003700">
    <property type="term" value="F:DNA-binding transcription factor activity"/>
    <property type="evidence" value="ECO:0007669"/>
    <property type="project" value="TreeGrafter"/>
</dbReference>
<dbReference type="CDD" id="cd01392">
    <property type="entry name" value="HTH_LacI"/>
    <property type="match status" value="1"/>
</dbReference>
<gene>
    <name evidence="5" type="ORF">FYJ85_06970</name>
</gene>
<dbReference type="EMBL" id="VUNS01000005">
    <property type="protein sequence ID" value="MST96786.1"/>
    <property type="molecule type" value="Genomic_DNA"/>
</dbReference>
<evidence type="ECO:0000256" key="3">
    <source>
        <dbReference type="ARBA" id="ARBA00023163"/>
    </source>
</evidence>
<evidence type="ECO:0000256" key="1">
    <source>
        <dbReference type="ARBA" id="ARBA00023015"/>
    </source>
</evidence>
<dbReference type="PANTHER" id="PTHR30146">
    <property type="entry name" value="LACI-RELATED TRANSCRIPTIONAL REPRESSOR"/>
    <property type="match status" value="1"/>
</dbReference>
<dbReference type="SUPFAM" id="SSF47413">
    <property type="entry name" value="lambda repressor-like DNA-binding domains"/>
    <property type="match status" value="1"/>
</dbReference>
<dbReference type="InterPro" id="IPR000843">
    <property type="entry name" value="HTH_LacI"/>
</dbReference>
<dbReference type="Gene3D" id="1.10.260.40">
    <property type="entry name" value="lambda repressor-like DNA-binding domains"/>
    <property type="match status" value="1"/>
</dbReference>
<evidence type="ECO:0000313" key="5">
    <source>
        <dbReference type="EMBL" id="MST96786.1"/>
    </source>
</evidence>
<keyword evidence="1" id="KW-0805">Transcription regulation</keyword>
<dbReference type="Pfam" id="PF00356">
    <property type="entry name" value="LacI"/>
    <property type="match status" value="1"/>
</dbReference>
<evidence type="ECO:0000259" key="4">
    <source>
        <dbReference type="PROSITE" id="PS50932"/>
    </source>
</evidence>
<dbReference type="PROSITE" id="PS50932">
    <property type="entry name" value="HTH_LACI_2"/>
    <property type="match status" value="1"/>
</dbReference>
<dbReference type="InterPro" id="IPR028082">
    <property type="entry name" value="Peripla_BP_I"/>
</dbReference>
<feature type="domain" description="HTH lacI-type" evidence="4">
    <location>
        <begin position="6"/>
        <end position="47"/>
    </location>
</feature>
<sequence length="337" mass="37583">MIFSDYTIKELADRAKVSTATVSRILSGKGSHRPGTVERVRRIAEKMEAESRAREFGISECIGVLMLTYRDCLNSSYNSTLITSIVEGLAAENCTVQLMALPVKRMNLDHIRSLVIEHGIRALIVPEFNGPYSVSNELDRLGIPIVTIGNIELDGDKSEIVCTDNATAGSDAANYLWSCGHRRFGVICMDRRNLCHRQRVESFRQTVARLGGDPDEIYLREYYHIAESLAPVVTELRNLGDRRPTALLSTNSLLTLKLLNGLHDAGLRVPDDLSLLSFEEDRELAETIPPVTVLAQPTRSMGELAVRRVMKAIRGFESQNEEILRCSLVVRRSVKSI</sequence>
<dbReference type="AlphaFoldDB" id="A0A844G099"/>
<keyword evidence="6" id="KW-1185">Reference proteome</keyword>
<comment type="caution">
    <text evidence="5">The sequence shown here is derived from an EMBL/GenBank/DDBJ whole genome shotgun (WGS) entry which is preliminary data.</text>
</comment>
<dbReference type="GO" id="GO:0000976">
    <property type="term" value="F:transcription cis-regulatory region binding"/>
    <property type="evidence" value="ECO:0007669"/>
    <property type="project" value="TreeGrafter"/>
</dbReference>
<protein>
    <submittedName>
        <fullName evidence="5">LacI family transcriptional regulator</fullName>
    </submittedName>
</protein>
<evidence type="ECO:0000313" key="6">
    <source>
        <dbReference type="Proteomes" id="UP000435649"/>
    </source>
</evidence>
<evidence type="ECO:0000256" key="2">
    <source>
        <dbReference type="ARBA" id="ARBA00023125"/>
    </source>
</evidence>
<organism evidence="5 6">
    <name type="scientific">Victivallis lenta</name>
    <dbReference type="NCBI Taxonomy" id="2606640"/>
    <lineage>
        <taxon>Bacteria</taxon>
        <taxon>Pseudomonadati</taxon>
        <taxon>Lentisphaerota</taxon>
        <taxon>Lentisphaeria</taxon>
        <taxon>Victivallales</taxon>
        <taxon>Victivallaceae</taxon>
        <taxon>Victivallis</taxon>
    </lineage>
</organism>
<accession>A0A844G099</accession>
<dbReference type="InterPro" id="IPR010982">
    <property type="entry name" value="Lambda_DNA-bd_dom_sf"/>
</dbReference>
<dbReference type="RefSeq" id="WP_154417528.1">
    <property type="nucleotide sequence ID" value="NZ_VUNS01000005.1"/>
</dbReference>
<keyword evidence="3" id="KW-0804">Transcription</keyword>
<keyword evidence="2" id="KW-0238">DNA-binding</keyword>
<reference evidence="5 6" key="1">
    <citation type="submission" date="2019-08" db="EMBL/GenBank/DDBJ databases">
        <title>In-depth cultivation of the pig gut microbiome towards novel bacterial diversity and tailored functional studies.</title>
        <authorList>
            <person name="Wylensek D."/>
            <person name="Hitch T.C.A."/>
            <person name="Clavel T."/>
        </authorList>
    </citation>
    <scope>NUCLEOTIDE SEQUENCE [LARGE SCALE GENOMIC DNA]</scope>
    <source>
        <strain evidence="5 6">BBE-744-WT-12</strain>
    </source>
</reference>
<dbReference type="InterPro" id="IPR046335">
    <property type="entry name" value="LacI/GalR-like_sensor"/>
</dbReference>
<dbReference type="SUPFAM" id="SSF53822">
    <property type="entry name" value="Periplasmic binding protein-like I"/>
    <property type="match status" value="1"/>
</dbReference>
<proteinExistence type="predicted"/>